<name>A0ABU0Y430_9GAMM</name>
<evidence type="ECO:0000313" key="1">
    <source>
        <dbReference type="EMBL" id="MDQ5767551.1"/>
    </source>
</evidence>
<dbReference type="RefSeq" id="WP_308133719.1">
    <property type="nucleotide sequence ID" value="NZ_JAVFKN010000002.1"/>
</dbReference>
<comment type="caution">
    <text evidence="1">The sequence shown here is derived from an EMBL/GenBank/DDBJ whole genome shotgun (WGS) entry which is preliminary data.</text>
</comment>
<evidence type="ECO:0000313" key="2">
    <source>
        <dbReference type="Proteomes" id="UP001223336"/>
    </source>
</evidence>
<sequence>MINLVNKKILYIAPKFFGYEENIADQLVKLGADIDFLPDRLFDTPLMTAVTKVKREWIIPSINKAYREKLNEFSRTHYDVIFVVNGQTLSEEFLSELKQQYKQATFILYMWDSLKNRESTIKNLDFFDHCFSFDKNDATEFSMNFRPLFFSNGFEKSKSNILNQHDISFIGTAHTDRYHIVKSITDSLPSSTKKYWYLFLQAPWVFYYYKLTNSYYKKANRDEFKYSSITKKEVQDVFFSSRSILDIEHPNQTGLTIRTLETLGSEKKLVTTNKNVKNYDFYVENNIFVIDRKNPVVPTEFINSPYTAICEKTYQKYSIQGWLDEILLKSKIKDSKCSS</sequence>
<protein>
    <recommendedName>
        <fullName evidence="3">Capsular biosynthesis protein CpsH</fullName>
    </recommendedName>
</protein>
<accession>A0ABU0Y430</accession>
<keyword evidence="2" id="KW-1185">Reference proteome</keyword>
<evidence type="ECO:0008006" key="3">
    <source>
        <dbReference type="Google" id="ProtNLM"/>
    </source>
</evidence>
<organism evidence="1 2">
    <name type="scientific">Thiothrix subterranea</name>
    <dbReference type="NCBI Taxonomy" id="2735563"/>
    <lineage>
        <taxon>Bacteria</taxon>
        <taxon>Pseudomonadati</taxon>
        <taxon>Pseudomonadota</taxon>
        <taxon>Gammaproteobacteria</taxon>
        <taxon>Thiotrichales</taxon>
        <taxon>Thiotrichaceae</taxon>
        <taxon>Thiothrix</taxon>
    </lineage>
</organism>
<reference evidence="1 2" key="1">
    <citation type="submission" date="2023-08" db="EMBL/GenBank/DDBJ databases">
        <title>New molecular markers tilS and rpoB for phylogenetic and monitoring studies of the genus Thiothrix biodiversity.</title>
        <authorList>
            <person name="Ravin N.V."/>
            <person name="Smolyakov D."/>
            <person name="Markov N.D."/>
            <person name="Beletsky A.V."/>
            <person name="Mardanov A.V."/>
            <person name="Rudenko T.S."/>
            <person name="Grabovich M.Y."/>
        </authorList>
    </citation>
    <scope>NUCLEOTIDE SEQUENCE [LARGE SCALE GENOMIC DNA]</scope>
    <source>
        <strain evidence="1 2">H33</strain>
    </source>
</reference>
<proteinExistence type="predicted"/>
<dbReference type="EMBL" id="JAVFKN010000002">
    <property type="protein sequence ID" value="MDQ5767551.1"/>
    <property type="molecule type" value="Genomic_DNA"/>
</dbReference>
<gene>
    <name evidence="1" type="ORF">RCC75_03375</name>
</gene>
<dbReference type="Proteomes" id="UP001223336">
    <property type="component" value="Unassembled WGS sequence"/>
</dbReference>